<organism evidence="1 2">
    <name type="scientific">Bacillus yunxiaonensis</name>
    <dbReference type="NCBI Taxonomy" id="3127665"/>
    <lineage>
        <taxon>Bacteria</taxon>
        <taxon>Bacillati</taxon>
        <taxon>Bacillota</taxon>
        <taxon>Bacilli</taxon>
        <taxon>Bacillales</taxon>
        <taxon>Bacillaceae</taxon>
        <taxon>Bacillus</taxon>
    </lineage>
</organism>
<dbReference type="Proteomes" id="UP001367922">
    <property type="component" value="Unassembled WGS sequence"/>
</dbReference>
<accession>A0ABU8FRP3</accession>
<gene>
    <name evidence="1" type="ORF">WAX78_04275</name>
</gene>
<keyword evidence="2" id="KW-1185">Reference proteome</keyword>
<evidence type="ECO:0000313" key="2">
    <source>
        <dbReference type="Proteomes" id="UP001367922"/>
    </source>
</evidence>
<evidence type="ECO:0000313" key="1">
    <source>
        <dbReference type="EMBL" id="MEI4828666.1"/>
    </source>
</evidence>
<dbReference type="RefSeq" id="WP_336481036.1">
    <property type="nucleotide sequence ID" value="NZ_JBAWSV010000001.1"/>
</dbReference>
<comment type="caution">
    <text evidence="1">The sequence shown here is derived from an EMBL/GenBank/DDBJ whole genome shotgun (WGS) entry which is preliminary data.</text>
</comment>
<evidence type="ECO:0008006" key="3">
    <source>
        <dbReference type="Google" id="ProtNLM"/>
    </source>
</evidence>
<reference evidence="1 2" key="1">
    <citation type="submission" date="2024-01" db="EMBL/GenBank/DDBJ databases">
        <title>Seven novel Bacillus-like species.</title>
        <authorList>
            <person name="Liu G."/>
        </authorList>
    </citation>
    <scope>NUCLEOTIDE SEQUENCE [LARGE SCALE GENOMIC DNA]</scope>
    <source>
        <strain evidence="1 2">FJAT-53711</strain>
    </source>
</reference>
<proteinExistence type="predicted"/>
<sequence>MTRINVSPYADALWKGVGGHFDSFSEIIYEFIDNIISNYDKNKSMIRAAIINIEPVNTTNTIRVKIEDCGSGIENIEAALRLGDTSNRQTPLNEHGFGFKHALASANPENNRWIIYTRTEADLSNGQYKVVKAPYDFSIEEEIVSITTSPWPGRLNGSGTMFEFECSRELFNTLIQDRRGNPGVHKCLELLSWDLGYVYSNIIKEGRIALTILSSTVNYNSPVAAITPDWVGLYDPKEGKIKKSLDGNDVDIEFKFGEIKANDISSRHYQRNMSTSGLEVRINGRLLESNLLTDVWGVEQHNKYNHFLAQVNIISNNPDYLPKTRTSKNGIRIGDKKLLDLFRWVKSVMPEPPEKLSKEFSERELVKKLKEEKERHTRAVDKHIDNEFEVFRIRQTPVRVDLYVYDGTEVVLYEAKKGSADMKAFYQLLMYWDGAVDDEIEPSEGVLLAESFADGVVNLIEDFNNKTDAKGNRYKFVCKTWTEEGINF</sequence>
<protein>
    <recommendedName>
        <fullName evidence="3">ATP-binding protein</fullName>
    </recommendedName>
</protein>
<name>A0ABU8FRP3_9BACI</name>
<dbReference type="EMBL" id="JBAWSV010000001">
    <property type="protein sequence ID" value="MEI4828666.1"/>
    <property type="molecule type" value="Genomic_DNA"/>
</dbReference>